<protein>
    <submittedName>
        <fullName evidence="1">Uncharacterized protein</fullName>
    </submittedName>
</protein>
<dbReference type="RefSeq" id="WP_098069791.1">
    <property type="nucleotide sequence ID" value="NZ_JBALMW010000180.1"/>
</dbReference>
<dbReference type="AlphaFoldDB" id="A0A2B5W1Y2"/>
<dbReference type="Proteomes" id="UP000225320">
    <property type="component" value="Unassembled WGS sequence"/>
</dbReference>
<evidence type="ECO:0000313" key="1">
    <source>
        <dbReference type="EMBL" id="PGG92239.1"/>
    </source>
</evidence>
<sequence>MSQRTELTESEYKKLSLSFRKVASRFLKTNFSEASDNLERFLVFIEDSPVIFEFIQENNTVEYDIENILNARGYNDKFKLPVRESEEIAFIYQLLKYTFSNQVDYISISFGYNSGNKIQEAVDNFNHQVVKPLVDHIVTYLGEMAIDMGLDKKTGTQFNITEFKGQLNHAEGEASITANQTFNESNIENLKEISQKFIQALLEDKNTSTIDKEETAEFLEAAIQETESEKPKKSIIRTAIEKIQNVNEIATAGTTLYTLGTQLLPLLQNLIS</sequence>
<accession>A0A2B5W1Y2</accession>
<gene>
    <name evidence="1" type="ORF">CON73_13905</name>
</gene>
<proteinExistence type="predicted"/>
<organism evidence="1 2">
    <name type="scientific">Bacillus toyonensis</name>
    <dbReference type="NCBI Taxonomy" id="155322"/>
    <lineage>
        <taxon>Bacteria</taxon>
        <taxon>Bacillati</taxon>
        <taxon>Bacillota</taxon>
        <taxon>Bacilli</taxon>
        <taxon>Bacillales</taxon>
        <taxon>Bacillaceae</taxon>
        <taxon>Bacillus</taxon>
        <taxon>Bacillus cereus group</taxon>
    </lineage>
</organism>
<comment type="caution">
    <text evidence="1">The sequence shown here is derived from an EMBL/GenBank/DDBJ whole genome shotgun (WGS) entry which is preliminary data.</text>
</comment>
<name>A0A2B5W1Y2_9BACI</name>
<dbReference type="EMBL" id="NVOI01000041">
    <property type="protein sequence ID" value="PGG92239.1"/>
    <property type="molecule type" value="Genomic_DNA"/>
</dbReference>
<evidence type="ECO:0000313" key="2">
    <source>
        <dbReference type="Proteomes" id="UP000225320"/>
    </source>
</evidence>
<reference evidence="1 2" key="1">
    <citation type="submission" date="2017-09" db="EMBL/GenBank/DDBJ databases">
        <title>Large-scale bioinformatics analysis of Bacillus genomes uncovers conserved roles of natural products in bacterial physiology.</title>
        <authorList>
            <consortium name="Agbiome Team Llc"/>
            <person name="Bleich R.M."/>
            <person name="Grubbs K.J."/>
            <person name="Santa Maria K.C."/>
            <person name="Allen S.E."/>
            <person name="Farag S."/>
            <person name="Shank E.A."/>
            <person name="Bowers A."/>
        </authorList>
    </citation>
    <scope>NUCLEOTIDE SEQUENCE [LARGE SCALE GENOMIC DNA]</scope>
    <source>
        <strain evidence="1 2">AFS094862</strain>
    </source>
</reference>